<organism evidence="6 7">
    <name type="scientific">Piromyces finnis</name>
    <dbReference type="NCBI Taxonomy" id="1754191"/>
    <lineage>
        <taxon>Eukaryota</taxon>
        <taxon>Fungi</taxon>
        <taxon>Fungi incertae sedis</taxon>
        <taxon>Chytridiomycota</taxon>
        <taxon>Chytridiomycota incertae sedis</taxon>
        <taxon>Neocallimastigomycetes</taxon>
        <taxon>Neocallimastigales</taxon>
        <taxon>Neocallimastigaceae</taxon>
        <taxon>Piromyces</taxon>
    </lineage>
</organism>
<evidence type="ECO:0000313" key="6">
    <source>
        <dbReference type="EMBL" id="ORX44206.1"/>
    </source>
</evidence>
<dbReference type="PANTHER" id="PTHR43649">
    <property type="entry name" value="ARABINOSE-BINDING PROTEIN-RELATED"/>
    <property type="match status" value="1"/>
</dbReference>
<comment type="similarity">
    <text evidence="1">Belongs to the bacterial solute-binding protein 1 family.</text>
</comment>
<sequence length="747" mass="86649">MILILLKFIFIFCIIKISRCLTLNAIANYMDGENQAFTLLINDFNNYAIKNNLDIKINFNLFTMENSTSITDFESTLESLLKKKTNKYDIYIYDGLYTERYGPYLYDLNSTLPKNHINMYDSDFIMENCIYKDKIVSLPVTLGYKVLYYNENLLNKYNKTVPETWDEFLATSKYIMDEEYKLNNLNFIPYNGFFDDSEEGMCSLYQYIYSFRKSPNSPFPEITSPEVVEALKMLKKIKNTISTDEKFMSNYDQTAATLSDGSGLFLNFWIWSVLSSTMPYKMANFPGREKGISGSTMCSFNIGIGNDIKIENKMAAIEAIKYITSLEVQKKYLKNFLINTAIYSLYNDTEVCSEVDCELFKNLQPINRPGSKTDNYLSYSQKFRDYIYNYLYGNKTVEEVLKKIDDITRIHKISIHPKESLTGFIFSISIIVISVAMFLSMIFLFLENYSPFFEFLTFDFWIINIIGAILILCSFFMSLSDITVIKCQLHTILISVGVLLNFIPVLYRLIVNFPEENLISTWTYKHGYLFSLIFIIFEMLIDGLLFINSYSVESNNINSINEGENYNICKINSLLGKLFVSLIVAYKIAIAISLLILVFIEWNISTTFNDLKFIVSAIYIDTLSIILIFIFNYVKMNSYISSFIINECIIIMMAVSNYVFLYGFRVIIGYFKKRNTKAEFVNKINQGFIESETNFTKSVSCNYHFATDSSISYKYSEYIIYNTNTNVNHNNNESNTFSNNNNKLLSP</sequence>
<feature type="transmembrane region" description="Helical" evidence="4">
    <location>
        <begin position="611"/>
        <end position="634"/>
    </location>
</feature>
<feature type="transmembrane region" description="Helical" evidence="4">
    <location>
        <begin position="578"/>
        <end position="599"/>
    </location>
</feature>
<comment type="caution">
    <text evidence="6">The sequence shown here is derived from an EMBL/GenBank/DDBJ whole genome shotgun (WGS) entry which is preliminary data.</text>
</comment>
<keyword evidence="7" id="KW-1185">Reference proteome</keyword>
<protein>
    <submittedName>
        <fullName evidence="6">Periplasmic binding protein-like II</fullName>
    </submittedName>
</protein>
<evidence type="ECO:0000256" key="5">
    <source>
        <dbReference type="SAM" id="SignalP"/>
    </source>
</evidence>
<dbReference type="Pfam" id="PF13416">
    <property type="entry name" value="SBP_bac_8"/>
    <property type="match status" value="1"/>
</dbReference>
<feature type="transmembrane region" description="Helical" evidence="4">
    <location>
        <begin position="640"/>
        <end position="664"/>
    </location>
</feature>
<dbReference type="InterPro" id="IPR006061">
    <property type="entry name" value="SBP_1_CS"/>
</dbReference>
<dbReference type="STRING" id="1754191.A0A1Y1UZQ1"/>
<reference evidence="6 7" key="1">
    <citation type="submission" date="2016-08" db="EMBL/GenBank/DDBJ databases">
        <title>Genomes of anaerobic fungi encode conserved fungal cellulosomes for biomass hydrolysis.</title>
        <authorList>
            <consortium name="DOE Joint Genome Institute"/>
            <person name="Haitjema C.H."/>
            <person name="Gilmore S.P."/>
            <person name="Henske J.K."/>
            <person name="Solomon K.V."/>
            <person name="De Groot R."/>
            <person name="Kuo A."/>
            <person name="Mondo S.J."/>
            <person name="Salamov A.A."/>
            <person name="Labutti K."/>
            <person name="Zhao Z."/>
            <person name="Chiniquy J."/>
            <person name="Barry K."/>
            <person name="Brewer H.M."/>
            <person name="Purvine S.O."/>
            <person name="Wright A.T."/>
            <person name="Boxma B."/>
            <person name="Van Alen T."/>
            <person name="Hackstein J.H."/>
            <person name="Baker S.E."/>
            <person name="Grigoriev I.V."/>
            <person name="O'Malley M.A."/>
        </authorList>
    </citation>
    <scope>NUCLEOTIDE SEQUENCE [LARGE SCALE GENOMIC DNA]</scope>
    <source>
        <strain evidence="7">finn</strain>
    </source>
</reference>
<reference evidence="6 7" key="2">
    <citation type="submission" date="2016-08" db="EMBL/GenBank/DDBJ databases">
        <title>Pervasive Adenine N6-methylation of Active Genes in Fungi.</title>
        <authorList>
            <consortium name="DOE Joint Genome Institute"/>
            <person name="Mondo S.J."/>
            <person name="Dannebaum R.O."/>
            <person name="Kuo R.C."/>
            <person name="Labutti K."/>
            <person name="Haridas S."/>
            <person name="Kuo A."/>
            <person name="Salamov A."/>
            <person name="Ahrendt S.R."/>
            <person name="Lipzen A."/>
            <person name="Sullivan W."/>
            <person name="Andreopoulos W.B."/>
            <person name="Clum A."/>
            <person name="Lindquist E."/>
            <person name="Daum C."/>
            <person name="Ramamoorthy G.K."/>
            <person name="Gryganskyi A."/>
            <person name="Culley D."/>
            <person name="Magnuson J.K."/>
            <person name="James T.Y."/>
            <person name="O'Malley M.A."/>
            <person name="Stajich J.E."/>
            <person name="Spatafora J.W."/>
            <person name="Visel A."/>
            <person name="Grigoriev I.V."/>
        </authorList>
    </citation>
    <scope>NUCLEOTIDE SEQUENCE [LARGE SCALE GENOMIC DNA]</scope>
    <source>
        <strain evidence="7">finn</strain>
    </source>
</reference>
<feature type="chain" id="PRO_5013231493" evidence="5">
    <location>
        <begin position="21"/>
        <end position="747"/>
    </location>
</feature>
<name>A0A1Y1UZQ1_9FUNG</name>
<dbReference type="Gene3D" id="3.40.190.10">
    <property type="entry name" value="Periplasmic binding protein-like II"/>
    <property type="match status" value="1"/>
</dbReference>
<feature type="signal peptide" evidence="5">
    <location>
        <begin position="1"/>
        <end position="20"/>
    </location>
</feature>
<keyword evidence="2" id="KW-0813">Transport</keyword>
<dbReference type="SUPFAM" id="SSF53850">
    <property type="entry name" value="Periplasmic binding protein-like II"/>
    <property type="match status" value="1"/>
</dbReference>
<feature type="transmembrane region" description="Helical" evidence="4">
    <location>
        <begin position="458"/>
        <end position="477"/>
    </location>
</feature>
<accession>A0A1Y1UZQ1</accession>
<keyword evidence="4" id="KW-0472">Membrane</keyword>
<dbReference type="OrthoDB" id="10523303at2759"/>
<dbReference type="Proteomes" id="UP000193719">
    <property type="component" value="Unassembled WGS sequence"/>
</dbReference>
<keyword evidence="4" id="KW-0812">Transmembrane</keyword>
<feature type="transmembrane region" description="Helical" evidence="4">
    <location>
        <begin position="528"/>
        <end position="547"/>
    </location>
</feature>
<dbReference type="EMBL" id="MCFH01000047">
    <property type="protein sequence ID" value="ORX44206.1"/>
    <property type="molecule type" value="Genomic_DNA"/>
</dbReference>
<evidence type="ECO:0000256" key="4">
    <source>
        <dbReference type="SAM" id="Phobius"/>
    </source>
</evidence>
<feature type="transmembrane region" description="Helical" evidence="4">
    <location>
        <begin position="424"/>
        <end position="446"/>
    </location>
</feature>
<dbReference type="PROSITE" id="PS01037">
    <property type="entry name" value="SBP_BACTERIAL_1"/>
    <property type="match status" value="1"/>
</dbReference>
<evidence type="ECO:0000313" key="7">
    <source>
        <dbReference type="Proteomes" id="UP000193719"/>
    </source>
</evidence>
<evidence type="ECO:0000256" key="2">
    <source>
        <dbReference type="ARBA" id="ARBA00022448"/>
    </source>
</evidence>
<evidence type="ECO:0000256" key="3">
    <source>
        <dbReference type="ARBA" id="ARBA00022729"/>
    </source>
</evidence>
<dbReference type="AlphaFoldDB" id="A0A1Y1UZQ1"/>
<keyword evidence="4" id="KW-1133">Transmembrane helix</keyword>
<proteinExistence type="inferred from homology"/>
<evidence type="ECO:0000256" key="1">
    <source>
        <dbReference type="ARBA" id="ARBA00008520"/>
    </source>
</evidence>
<dbReference type="GO" id="GO:0055085">
    <property type="term" value="P:transmembrane transport"/>
    <property type="evidence" value="ECO:0007669"/>
    <property type="project" value="InterPro"/>
</dbReference>
<dbReference type="InterPro" id="IPR006059">
    <property type="entry name" value="SBP"/>
</dbReference>
<dbReference type="InterPro" id="IPR050490">
    <property type="entry name" value="Bact_solute-bd_prot1"/>
</dbReference>
<feature type="transmembrane region" description="Helical" evidence="4">
    <location>
        <begin position="489"/>
        <end position="507"/>
    </location>
</feature>
<gene>
    <name evidence="6" type="ORF">BCR36DRAFT_406537</name>
</gene>
<keyword evidence="3 5" id="KW-0732">Signal</keyword>